<evidence type="ECO:0000256" key="1">
    <source>
        <dbReference type="SAM" id="MobiDB-lite"/>
    </source>
</evidence>
<proteinExistence type="predicted"/>
<protein>
    <submittedName>
        <fullName evidence="3">Aminotransferase-like</fullName>
    </submittedName>
</protein>
<name>A0A200QVI7_MACCD</name>
<dbReference type="STRING" id="56857.A0A200QVI7"/>
<keyword evidence="4" id="KW-1185">Reference proteome</keyword>
<dbReference type="Proteomes" id="UP000195402">
    <property type="component" value="Unassembled WGS sequence"/>
</dbReference>
<keyword evidence="3" id="KW-0808">Transferase</keyword>
<dbReference type="InterPro" id="IPR044824">
    <property type="entry name" value="MAIN-like"/>
</dbReference>
<dbReference type="PANTHER" id="PTHR46033:SF1">
    <property type="entry name" value="PROTEIN MAIN-LIKE 2"/>
    <property type="match status" value="1"/>
</dbReference>
<dbReference type="OMA" id="HIARHIW"/>
<feature type="domain" description="Aminotransferase-like plant mobile" evidence="2">
    <location>
        <begin position="93"/>
        <end position="265"/>
    </location>
</feature>
<evidence type="ECO:0000313" key="4">
    <source>
        <dbReference type="Proteomes" id="UP000195402"/>
    </source>
</evidence>
<sequence length="273" mass="31300">MSARQRRVAKRESSSRAVQAPPPPSPAREEPLREDDDITTIPDFPEDLTLFVGYDHHIARHIWEGILRKWDLFRETDEVVGLVEIFGLLPLAMYAHRSVDKVLVNAFIERFYPETNTFHLPFGEMTITLIDVQHILGIPFLGVNLNKDNGFQKRLTLNEAKNLMLETLGMDVNPPEVEESRQVKLEWLRSFFSGRKVNLDYEDQEFTSRAYLLYLVGCCLYPDKTGNKVSIYHLRWIRDIYNISTYALGQGALVSLFDELGAASRCGTKSFTG</sequence>
<accession>A0A200QVI7</accession>
<dbReference type="InterPro" id="IPR019557">
    <property type="entry name" value="AminoTfrase-like_pln_mobile"/>
</dbReference>
<dbReference type="Pfam" id="PF10536">
    <property type="entry name" value="PMD"/>
    <property type="match status" value="1"/>
</dbReference>
<comment type="caution">
    <text evidence="3">The sequence shown here is derived from an EMBL/GenBank/DDBJ whole genome shotgun (WGS) entry which is preliminary data.</text>
</comment>
<dbReference type="InParanoid" id="A0A200QVI7"/>
<dbReference type="AlphaFoldDB" id="A0A200QVI7"/>
<dbReference type="OrthoDB" id="1937047at2759"/>
<dbReference type="EMBL" id="MVGT01001040">
    <property type="protein sequence ID" value="OVA14477.1"/>
    <property type="molecule type" value="Genomic_DNA"/>
</dbReference>
<dbReference type="GO" id="GO:0010073">
    <property type="term" value="P:meristem maintenance"/>
    <property type="evidence" value="ECO:0007669"/>
    <property type="project" value="InterPro"/>
</dbReference>
<feature type="region of interest" description="Disordered" evidence="1">
    <location>
        <begin position="1"/>
        <end position="37"/>
    </location>
</feature>
<dbReference type="GO" id="GO:0008483">
    <property type="term" value="F:transaminase activity"/>
    <property type="evidence" value="ECO:0007669"/>
    <property type="project" value="UniProtKB-KW"/>
</dbReference>
<gene>
    <name evidence="3" type="ORF">BVC80_1037g11</name>
</gene>
<reference evidence="3 4" key="1">
    <citation type="journal article" date="2017" name="Mol. Plant">
        <title>The Genome of Medicinal Plant Macleaya cordata Provides New Insights into Benzylisoquinoline Alkaloids Metabolism.</title>
        <authorList>
            <person name="Liu X."/>
            <person name="Liu Y."/>
            <person name="Huang P."/>
            <person name="Ma Y."/>
            <person name="Qing Z."/>
            <person name="Tang Q."/>
            <person name="Cao H."/>
            <person name="Cheng P."/>
            <person name="Zheng Y."/>
            <person name="Yuan Z."/>
            <person name="Zhou Y."/>
            <person name="Liu J."/>
            <person name="Tang Z."/>
            <person name="Zhuo Y."/>
            <person name="Zhang Y."/>
            <person name="Yu L."/>
            <person name="Huang J."/>
            <person name="Yang P."/>
            <person name="Peng Q."/>
            <person name="Zhang J."/>
            <person name="Jiang W."/>
            <person name="Zhang Z."/>
            <person name="Lin K."/>
            <person name="Ro D.K."/>
            <person name="Chen X."/>
            <person name="Xiong X."/>
            <person name="Shang Y."/>
            <person name="Huang S."/>
            <person name="Zeng J."/>
        </authorList>
    </citation>
    <scope>NUCLEOTIDE SEQUENCE [LARGE SCALE GENOMIC DNA]</scope>
    <source>
        <strain evidence="4">cv. BLH2017</strain>
        <tissue evidence="3">Root</tissue>
    </source>
</reference>
<evidence type="ECO:0000259" key="2">
    <source>
        <dbReference type="Pfam" id="PF10536"/>
    </source>
</evidence>
<dbReference type="PANTHER" id="PTHR46033">
    <property type="entry name" value="PROTEIN MAIN-LIKE 2"/>
    <property type="match status" value="1"/>
</dbReference>
<keyword evidence="3" id="KW-0032">Aminotransferase</keyword>
<evidence type="ECO:0000313" key="3">
    <source>
        <dbReference type="EMBL" id="OVA14477.1"/>
    </source>
</evidence>
<organism evidence="3 4">
    <name type="scientific">Macleaya cordata</name>
    <name type="common">Five-seeded plume-poppy</name>
    <name type="synonym">Bocconia cordata</name>
    <dbReference type="NCBI Taxonomy" id="56857"/>
    <lineage>
        <taxon>Eukaryota</taxon>
        <taxon>Viridiplantae</taxon>
        <taxon>Streptophyta</taxon>
        <taxon>Embryophyta</taxon>
        <taxon>Tracheophyta</taxon>
        <taxon>Spermatophyta</taxon>
        <taxon>Magnoliopsida</taxon>
        <taxon>Ranunculales</taxon>
        <taxon>Papaveraceae</taxon>
        <taxon>Papaveroideae</taxon>
        <taxon>Macleaya</taxon>
    </lineage>
</organism>